<feature type="compositionally biased region" description="Polar residues" evidence="1">
    <location>
        <begin position="87"/>
        <end position="101"/>
    </location>
</feature>
<dbReference type="InterPro" id="IPR018824">
    <property type="entry name" value="Conidiation-specific_6"/>
</dbReference>
<dbReference type="PANTHER" id="PTHR36576:SF2">
    <property type="entry name" value="PROTEIN CON-6, PUTATIVE (AFU_ORTHOLOGUE AFUA_4G03615)-RELATED"/>
    <property type="match status" value="1"/>
</dbReference>
<proteinExistence type="predicted"/>
<feature type="region of interest" description="Disordered" evidence="1">
    <location>
        <begin position="1"/>
        <end position="113"/>
    </location>
</feature>
<keyword evidence="3" id="KW-1185">Reference proteome</keyword>
<feature type="compositionally biased region" description="Basic and acidic residues" evidence="1">
    <location>
        <begin position="102"/>
        <end position="113"/>
    </location>
</feature>
<dbReference type="EMBL" id="CVMT01000003">
    <property type="protein sequence ID" value="CRG87072.1"/>
    <property type="molecule type" value="Genomic_DNA"/>
</dbReference>
<evidence type="ECO:0000313" key="2">
    <source>
        <dbReference type="EMBL" id="CRG87072.1"/>
    </source>
</evidence>
<evidence type="ECO:0008006" key="4">
    <source>
        <dbReference type="Google" id="ProtNLM"/>
    </source>
</evidence>
<dbReference type="InterPro" id="IPR052670">
    <property type="entry name" value="UPF0654_domain"/>
</dbReference>
<accession>A0A0U1LVE6</accession>
<dbReference type="PANTHER" id="PTHR36576">
    <property type="entry name" value="UPF0654 PROTEIN C11D3.01C-RELATED"/>
    <property type="match status" value="1"/>
</dbReference>
<sequence>MVRSRSSSPNPANQERGYKAALHNPRVSQSAKEHAQQVLEGQFNEAPANPPSEEEQGVGKYGSQPVQSSKGGERNRTNVVRGLKAATHNQLNSDFGRSQARSKLEDMGEKPEE</sequence>
<evidence type="ECO:0000256" key="1">
    <source>
        <dbReference type="SAM" id="MobiDB-lite"/>
    </source>
</evidence>
<dbReference type="OrthoDB" id="5419162at2759"/>
<dbReference type="OMA" id="ANQERGY"/>
<gene>
    <name evidence="2" type="ORF">PISL3812_04087</name>
</gene>
<dbReference type="Pfam" id="PF10346">
    <property type="entry name" value="Con-6"/>
    <property type="match status" value="2"/>
</dbReference>
<dbReference type="Proteomes" id="UP000054383">
    <property type="component" value="Unassembled WGS sequence"/>
</dbReference>
<organism evidence="2 3">
    <name type="scientific">Talaromyces islandicus</name>
    <name type="common">Penicillium islandicum</name>
    <dbReference type="NCBI Taxonomy" id="28573"/>
    <lineage>
        <taxon>Eukaryota</taxon>
        <taxon>Fungi</taxon>
        <taxon>Dikarya</taxon>
        <taxon>Ascomycota</taxon>
        <taxon>Pezizomycotina</taxon>
        <taxon>Eurotiomycetes</taxon>
        <taxon>Eurotiomycetidae</taxon>
        <taxon>Eurotiales</taxon>
        <taxon>Trichocomaceae</taxon>
        <taxon>Talaromyces</taxon>
        <taxon>Talaromyces sect. Islandici</taxon>
    </lineage>
</organism>
<feature type="compositionally biased region" description="Polar residues" evidence="1">
    <location>
        <begin position="1"/>
        <end position="13"/>
    </location>
</feature>
<protein>
    <recommendedName>
        <fullName evidence="4">Conidiation-specific protein 6</fullName>
    </recommendedName>
</protein>
<dbReference type="GO" id="GO:0005737">
    <property type="term" value="C:cytoplasm"/>
    <property type="evidence" value="ECO:0007669"/>
    <property type="project" value="TreeGrafter"/>
</dbReference>
<dbReference type="AlphaFoldDB" id="A0A0U1LVE6"/>
<evidence type="ECO:0000313" key="3">
    <source>
        <dbReference type="Proteomes" id="UP000054383"/>
    </source>
</evidence>
<name>A0A0U1LVE6_TALIS</name>
<reference evidence="2 3" key="1">
    <citation type="submission" date="2015-04" db="EMBL/GenBank/DDBJ databases">
        <authorList>
            <person name="Syromyatnikov M.Y."/>
            <person name="Popov V.N."/>
        </authorList>
    </citation>
    <scope>NUCLEOTIDE SEQUENCE [LARGE SCALE GENOMIC DNA]</scope>
    <source>
        <strain evidence="2">WF-38-12</strain>
    </source>
</reference>